<reference evidence="1 2" key="1">
    <citation type="submission" date="2019-09" db="EMBL/GenBank/DDBJ databases">
        <title>Draft genome sequence of various Type strains from the CCUG.</title>
        <authorList>
            <person name="Pineiro-Iglesias B."/>
            <person name="Tunovic T."/>
            <person name="Unosson C."/>
            <person name="Inganas E."/>
            <person name="Ohlen M."/>
            <person name="Cardew S."/>
            <person name="Jensie-Markopoulos S."/>
            <person name="Salva-Serra F."/>
            <person name="Jaen-Luchoro D."/>
            <person name="Karlsson R."/>
            <person name="Svensson-Stadler L."/>
            <person name="Chun J."/>
            <person name="Moore E."/>
        </authorList>
    </citation>
    <scope>NUCLEOTIDE SEQUENCE [LARGE SCALE GENOMIC DNA]</scope>
    <source>
        <strain evidence="1 2">CCUG 53682T</strain>
    </source>
</reference>
<accession>A0A5M9R0P4</accession>
<proteinExistence type="predicted"/>
<protein>
    <recommendedName>
        <fullName evidence="3">Phage tail assembly protein</fullName>
    </recommendedName>
</protein>
<gene>
    <name evidence="1" type="ORF">F4V73_18195</name>
</gene>
<organism evidence="1 2">
    <name type="scientific">Morganella psychrotolerans</name>
    <dbReference type="NCBI Taxonomy" id="368603"/>
    <lineage>
        <taxon>Bacteria</taxon>
        <taxon>Pseudomonadati</taxon>
        <taxon>Pseudomonadota</taxon>
        <taxon>Gammaproteobacteria</taxon>
        <taxon>Enterobacterales</taxon>
        <taxon>Morganellaceae</taxon>
        <taxon>Morganella</taxon>
    </lineage>
</organism>
<evidence type="ECO:0000313" key="1">
    <source>
        <dbReference type="EMBL" id="KAA8713045.1"/>
    </source>
</evidence>
<evidence type="ECO:0000313" key="2">
    <source>
        <dbReference type="Proteomes" id="UP000322181"/>
    </source>
</evidence>
<dbReference type="AlphaFoldDB" id="A0A5M9R0P4"/>
<name>A0A5M9R0P4_9GAMM</name>
<dbReference type="EMBL" id="VXKB01000008">
    <property type="protein sequence ID" value="KAA8713045.1"/>
    <property type="molecule type" value="Genomic_DNA"/>
</dbReference>
<comment type="caution">
    <text evidence="1">The sequence shown here is derived from an EMBL/GenBank/DDBJ whole genome shotgun (WGS) entry which is preliminary data.</text>
</comment>
<evidence type="ECO:0008006" key="3">
    <source>
        <dbReference type="Google" id="ProtNLM"/>
    </source>
</evidence>
<sequence length="105" mass="11480">MAKLLDLNAIAPAKKEVLLGEKTFTILPLTVGLFTVAQQYQSTDIESKTPAEQLEAGIEIIRKLIPSMTEDEIQTLPLESVQAIIVFAFNEGEEVNAQHAGEEAK</sequence>
<dbReference type="RefSeq" id="WP_150385177.1">
    <property type="nucleotide sequence ID" value="NZ_BAAAFS010000007.1"/>
</dbReference>
<dbReference type="Proteomes" id="UP000322181">
    <property type="component" value="Unassembled WGS sequence"/>
</dbReference>